<dbReference type="Pfam" id="PF06775">
    <property type="entry name" value="Seipin"/>
    <property type="match status" value="1"/>
</dbReference>
<keyword evidence="5" id="KW-0443">Lipid metabolism</keyword>
<evidence type="ECO:0000256" key="5">
    <source>
        <dbReference type="ARBA" id="ARBA00023098"/>
    </source>
</evidence>
<proteinExistence type="predicted"/>
<evidence type="ECO:0000256" key="8">
    <source>
        <dbReference type="SAM" id="MobiDB-lite"/>
    </source>
</evidence>
<evidence type="ECO:0000256" key="1">
    <source>
        <dbReference type="ARBA" id="ARBA00004477"/>
    </source>
</evidence>
<evidence type="ECO:0008006" key="12">
    <source>
        <dbReference type="Google" id="ProtNLM"/>
    </source>
</evidence>
<evidence type="ECO:0000256" key="4">
    <source>
        <dbReference type="ARBA" id="ARBA00022989"/>
    </source>
</evidence>
<dbReference type="EMBL" id="OZ019909">
    <property type="protein sequence ID" value="CAK9208747.1"/>
    <property type="molecule type" value="Genomic_DNA"/>
</dbReference>
<accession>A0ABP0TYR1</accession>
<dbReference type="InterPro" id="IPR009617">
    <property type="entry name" value="Seipin"/>
</dbReference>
<feature type="compositionally biased region" description="Basic and acidic residues" evidence="8">
    <location>
        <begin position="691"/>
        <end position="708"/>
    </location>
</feature>
<feature type="compositionally biased region" description="Polar residues" evidence="8">
    <location>
        <begin position="99"/>
        <end position="121"/>
    </location>
</feature>
<keyword evidence="11" id="KW-1185">Reference proteome</keyword>
<protein>
    <recommendedName>
        <fullName evidence="12">Seipin</fullName>
    </recommendedName>
</protein>
<evidence type="ECO:0000256" key="3">
    <source>
        <dbReference type="ARBA" id="ARBA00022824"/>
    </source>
</evidence>
<dbReference type="PANTHER" id="PTHR21212">
    <property type="entry name" value="BERNARDINELLI-SEIP CONGENITAL LIPODYSTROPHY 2 HOMOLOG BSCL2 PROTEIN"/>
    <property type="match status" value="1"/>
</dbReference>
<dbReference type="PANTHER" id="PTHR21212:SF0">
    <property type="entry name" value="SEIPIN"/>
    <property type="match status" value="1"/>
</dbReference>
<feature type="compositionally biased region" description="Polar residues" evidence="8">
    <location>
        <begin position="1"/>
        <end position="14"/>
    </location>
</feature>
<feature type="region of interest" description="Disordered" evidence="8">
    <location>
        <begin position="672"/>
        <end position="715"/>
    </location>
</feature>
<keyword evidence="4 9" id="KW-1133">Transmembrane helix</keyword>
<gene>
    <name evidence="10" type="ORF">CSSPTR1EN2_LOCUS9338</name>
</gene>
<evidence type="ECO:0000313" key="11">
    <source>
        <dbReference type="Proteomes" id="UP001497512"/>
    </source>
</evidence>
<feature type="coiled-coil region" evidence="7">
    <location>
        <begin position="177"/>
        <end position="234"/>
    </location>
</feature>
<evidence type="ECO:0000256" key="7">
    <source>
        <dbReference type="SAM" id="Coils"/>
    </source>
</evidence>
<evidence type="ECO:0000313" key="10">
    <source>
        <dbReference type="EMBL" id="CAK9208747.1"/>
    </source>
</evidence>
<feature type="transmembrane region" description="Helical" evidence="9">
    <location>
        <begin position="363"/>
        <end position="386"/>
    </location>
</feature>
<keyword evidence="2 9" id="KW-0812">Transmembrane</keyword>
<keyword evidence="3" id="KW-0256">Endoplasmic reticulum</keyword>
<feature type="region of interest" description="Disordered" evidence="8">
    <location>
        <begin position="1"/>
        <end position="127"/>
    </location>
</feature>
<evidence type="ECO:0000256" key="6">
    <source>
        <dbReference type="ARBA" id="ARBA00023136"/>
    </source>
</evidence>
<evidence type="ECO:0000256" key="9">
    <source>
        <dbReference type="SAM" id="Phobius"/>
    </source>
</evidence>
<feature type="compositionally biased region" description="Basic and acidic residues" evidence="8">
    <location>
        <begin position="16"/>
        <end position="28"/>
    </location>
</feature>
<dbReference type="Proteomes" id="UP001497512">
    <property type="component" value="Chromosome 17"/>
</dbReference>
<feature type="compositionally biased region" description="Polar residues" evidence="8">
    <location>
        <begin position="52"/>
        <end position="67"/>
    </location>
</feature>
<name>A0ABP0TYR1_9BRYO</name>
<feature type="transmembrane region" description="Helical" evidence="9">
    <location>
        <begin position="580"/>
        <end position="599"/>
    </location>
</feature>
<keyword evidence="7" id="KW-0175">Coiled coil</keyword>
<organism evidence="10 11">
    <name type="scientific">Sphagnum troendelagicum</name>
    <dbReference type="NCBI Taxonomy" id="128251"/>
    <lineage>
        <taxon>Eukaryota</taxon>
        <taxon>Viridiplantae</taxon>
        <taxon>Streptophyta</taxon>
        <taxon>Embryophyta</taxon>
        <taxon>Bryophyta</taxon>
        <taxon>Sphagnophytina</taxon>
        <taxon>Sphagnopsida</taxon>
        <taxon>Sphagnales</taxon>
        <taxon>Sphagnaceae</taxon>
        <taxon>Sphagnum</taxon>
    </lineage>
</organism>
<feature type="compositionally biased region" description="Low complexity" evidence="8">
    <location>
        <begin position="40"/>
        <end position="50"/>
    </location>
</feature>
<dbReference type="CDD" id="cd23995">
    <property type="entry name" value="Seipin_BSCL2_like"/>
    <property type="match status" value="1"/>
</dbReference>
<evidence type="ECO:0000256" key="2">
    <source>
        <dbReference type="ARBA" id="ARBA00022692"/>
    </source>
</evidence>
<comment type="subcellular location">
    <subcellularLocation>
        <location evidence="1">Endoplasmic reticulum membrane</location>
        <topology evidence="1">Multi-pass membrane protein</topology>
    </subcellularLocation>
</comment>
<keyword evidence="6 9" id="KW-0472">Membrane</keyword>
<reference evidence="10" key="1">
    <citation type="submission" date="2024-02" db="EMBL/GenBank/DDBJ databases">
        <authorList>
            <consortium name="ELIXIR-Norway"/>
            <consortium name="Elixir Norway"/>
        </authorList>
    </citation>
    <scope>NUCLEOTIDE SEQUENCE</scope>
</reference>
<sequence length="768" mass="85299">MQSELSGMDTSSDQEMMGKAEDSLKSEEGNTSSECEEKSSSAFQQPFPSSEALENSDGTVEQSSIQSFEDEVTSRGSGWPSPSDVEEEGDEANRHLRQISASSSSVLVGTGREGTSATSNAGEKDKVETELEDADLFDDSLQSTKYPVISDESWEKVEVDLILTGGFEDVSMGSRLDEELNRDLGSMGQEKAEMEEEEEEEEEDLNLREREHRHEGMEAEDEELLRDLQDLDQSATSGLDYTAESATREVYKFPKRDIDAVEPGVSPSQLLVWPADLIVQAIGFQIKLIVQSVYFALWLCSLTYAVMVFPLQKSIEATNLATKTVIDVYALTTQIRPMVTEGVAHAGPTIKHITKRCGCGCLAAIYVSFILGFLLIPAFFLDVFLVRSFIEDPIEIHQTLHFDYTREHPTAVVPLLPPKVLAKSKELAVKKPEKAYSFRAIPKSHKFHVTVFLTLPESDHNRKLGIFQVSAELLSIRGQVITRATRPCMLKFHSSPIRYAKNLLMGVPFLIGLSSESQKLAIRIIENHEDTSVPTVFVRILLESKAGLPPGEGLPELYSAELQVISVLSPMKDFIRKWRWTFYVWSLLGLFMVEVLIVLCCCHQVLLPRRLLQGLTEGFGGEHVEVHERPSAVDSGSRKGAKHKRRVNFSDEIPTAKAFPLSDKSAKESWEQESFLGGDAESSSTLAGPSERSRLRQRSRVEKSKEPVEASSSWTVPPLQESLNFVDTKFRVVEDMLHNVGETGVAEGIGIGATTFKANHDVKGKKSI</sequence>